<evidence type="ECO:0000259" key="12">
    <source>
        <dbReference type="Pfam" id="PF02581"/>
    </source>
</evidence>
<feature type="binding site" evidence="9">
    <location>
        <position position="133"/>
    </location>
    <ligand>
        <name>4-amino-2-methyl-5-(diphosphooxymethyl)pyrimidine</name>
        <dbReference type="ChEBI" id="CHEBI:57841"/>
    </ligand>
</feature>
<dbReference type="UniPathway" id="UPA00060">
    <property type="reaction ID" value="UER00141"/>
</dbReference>
<evidence type="ECO:0000256" key="1">
    <source>
        <dbReference type="ARBA" id="ARBA00005165"/>
    </source>
</evidence>
<dbReference type="InterPro" id="IPR036206">
    <property type="entry name" value="ThiamineP_synth_sf"/>
</dbReference>
<dbReference type="GO" id="GO:0000287">
    <property type="term" value="F:magnesium ion binding"/>
    <property type="evidence" value="ECO:0007669"/>
    <property type="project" value="UniProtKB-UniRule"/>
</dbReference>
<feature type="binding site" evidence="9">
    <location>
        <position position="65"/>
    </location>
    <ligand>
        <name>4-amino-2-methyl-5-(diphosphooxymethyl)pyrimidine</name>
        <dbReference type="ChEBI" id="CHEBI:57841"/>
    </ligand>
</feature>
<dbReference type="GO" id="GO:0009228">
    <property type="term" value="P:thiamine biosynthetic process"/>
    <property type="evidence" value="ECO:0007669"/>
    <property type="project" value="UniProtKB-KW"/>
</dbReference>
<dbReference type="GO" id="GO:0009229">
    <property type="term" value="P:thiamine diphosphate biosynthetic process"/>
    <property type="evidence" value="ECO:0007669"/>
    <property type="project" value="UniProtKB-UniRule"/>
</dbReference>
<keyword evidence="5 9" id="KW-0784">Thiamine biosynthesis</keyword>
<dbReference type="GO" id="GO:0005737">
    <property type="term" value="C:cytoplasm"/>
    <property type="evidence" value="ECO:0007669"/>
    <property type="project" value="TreeGrafter"/>
</dbReference>
<dbReference type="EMBL" id="PVTH01000002">
    <property type="protein sequence ID" value="PRY54619.1"/>
    <property type="molecule type" value="Genomic_DNA"/>
</dbReference>
<evidence type="ECO:0000256" key="4">
    <source>
        <dbReference type="ARBA" id="ARBA00022842"/>
    </source>
</evidence>
<dbReference type="NCBIfam" id="TIGR00693">
    <property type="entry name" value="thiE"/>
    <property type="match status" value="1"/>
</dbReference>
<protein>
    <recommendedName>
        <fullName evidence="9">Thiamine-phosphate synthase</fullName>
        <shortName evidence="9">TP synthase</shortName>
        <shortName evidence="9">TPS</shortName>
        <ecNumber evidence="9">2.5.1.3</ecNumber>
    </recommendedName>
    <alternativeName>
        <fullName evidence="9">Thiamine-phosphate pyrophosphorylase</fullName>
        <shortName evidence="9">TMP pyrophosphorylase</shortName>
        <shortName evidence="9">TMP-PPase</shortName>
    </alternativeName>
</protein>
<comment type="caution">
    <text evidence="13">The sequence shown here is derived from an EMBL/GenBank/DDBJ whole genome shotgun (WGS) entry which is preliminary data.</text>
</comment>
<dbReference type="RefSeq" id="WP_106291959.1">
    <property type="nucleotide sequence ID" value="NZ_PVTH01000002.1"/>
</dbReference>
<dbReference type="HAMAP" id="MF_00097">
    <property type="entry name" value="TMP_synthase"/>
    <property type="match status" value="1"/>
</dbReference>
<gene>
    <name evidence="9" type="primary">thiE</name>
    <name evidence="13" type="ORF">B0I27_102388</name>
</gene>
<comment type="similarity">
    <text evidence="9 10">Belongs to the thiamine-phosphate synthase family.</text>
</comment>
<evidence type="ECO:0000256" key="5">
    <source>
        <dbReference type="ARBA" id="ARBA00022977"/>
    </source>
</evidence>
<evidence type="ECO:0000256" key="7">
    <source>
        <dbReference type="ARBA" id="ARBA00047851"/>
    </source>
</evidence>
<evidence type="ECO:0000313" key="13">
    <source>
        <dbReference type="EMBL" id="PRY54619.1"/>
    </source>
</evidence>
<organism evidence="13 14">
    <name type="scientific">Arcticibacter pallidicorallinus</name>
    <dbReference type="NCBI Taxonomy" id="1259464"/>
    <lineage>
        <taxon>Bacteria</taxon>
        <taxon>Pseudomonadati</taxon>
        <taxon>Bacteroidota</taxon>
        <taxon>Sphingobacteriia</taxon>
        <taxon>Sphingobacteriales</taxon>
        <taxon>Sphingobacteriaceae</taxon>
        <taxon>Arcticibacter</taxon>
    </lineage>
</organism>
<dbReference type="GO" id="GO:0004789">
    <property type="term" value="F:thiamine-phosphate diphosphorylase activity"/>
    <property type="evidence" value="ECO:0007669"/>
    <property type="project" value="UniProtKB-UniRule"/>
</dbReference>
<accession>A0A2T0U9M7</accession>
<evidence type="ECO:0000256" key="3">
    <source>
        <dbReference type="ARBA" id="ARBA00022723"/>
    </source>
</evidence>
<feature type="binding site" evidence="9">
    <location>
        <position position="104"/>
    </location>
    <ligand>
        <name>4-amino-2-methyl-5-(diphosphooxymethyl)pyrimidine</name>
        <dbReference type="ChEBI" id="CHEBI:57841"/>
    </ligand>
</feature>
<feature type="binding site" evidence="9">
    <location>
        <begin position="130"/>
        <end position="132"/>
    </location>
    <ligand>
        <name>2-[(2R,5Z)-2-carboxy-4-methylthiazol-5(2H)-ylidene]ethyl phosphate</name>
        <dbReference type="ChEBI" id="CHEBI:62899"/>
    </ligand>
</feature>
<dbReference type="AlphaFoldDB" id="A0A2T0U9M7"/>
<evidence type="ECO:0000256" key="10">
    <source>
        <dbReference type="RuleBase" id="RU003826"/>
    </source>
</evidence>
<keyword evidence="14" id="KW-1185">Reference proteome</keyword>
<feature type="binding site" evidence="9">
    <location>
        <position position="85"/>
    </location>
    <ligand>
        <name>Mg(2+)</name>
        <dbReference type="ChEBI" id="CHEBI:18420"/>
    </ligand>
</feature>
<dbReference type="PANTHER" id="PTHR20857:SF15">
    <property type="entry name" value="THIAMINE-PHOSPHATE SYNTHASE"/>
    <property type="match status" value="1"/>
</dbReference>
<keyword evidence="4 9" id="KW-0460">Magnesium</keyword>
<comment type="cofactor">
    <cofactor evidence="9">
        <name>Mg(2+)</name>
        <dbReference type="ChEBI" id="CHEBI:18420"/>
    </cofactor>
    <text evidence="9">Binds 1 Mg(2+) ion per subunit.</text>
</comment>
<dbReference type="Pfam" id="PF02581">
    <property type="entry name" value="TMP-TENI"/>
    <property type="match status" value="1"/>
</dbReference>
<evidence type="ECO:0000256" key="2">
    <source>
        <dbReference type="ARBA" id="ARBA00022679"/>
    </source>
</evidence>
<comment type="catalytic activity">
    <reaction evidence="7 9 10">
        <text>2-(2-carboxy-4-methylthiazol-5-yl)ethyl phosphate + 4-amino-2-methyl-5-(diphosphooxymethyl)pyrimidine + 2 H(+) = thiamine phosphate + CO2 + diphosphate</text>
        <dbReference type="Rhea" id="RHEA:47848"/>
        <dbReference type="ChEBI" id="CHEBI:15378"/>
        <dbReference type="ChEBI" id="CHEBI:16526"/>
        <dbReference type="ChEBI" id="CHEBI:33019"/>
        <dbReference type="ChEBI" id="CHEBI:37575"/>
        <dbReference type="ChEBI" id="CHEBI:57841"/>
        <dbReference type="ChEBI" id="CHEBI:62890"/>
        <dbReference type="EC" id="2.5.1.3"/>
    </reaction>
</comment>
<feature type="binding site" evidence="9">
    <location>
        <position position="166"/>
    </location>
    <ligand>
        <name>2-[(2R,5Z)-2-carboxy-4-methylthiazol-5(2H)-ylidene]ethyl phosphate</name>
        <dbReference type="ChEBI" id="CHEBI:62899"/>
    </ligand>
</feature>
<dbReference type="InterPro" id="IPR013785">
    <property type="entry name" value="Aldolase_TIM"/>
</dbReference>
<name>A0A2T0U9M7_9SPHI</name>
<evidence type="ECO:0000256" key="11">
    <source>
        <dbReference type="RuleBase" id="RU004253"/>
    </source>
</evidence>
<evidence type="ECO:0000256" key="6">
    <source>
        <dbReference type="ARBA" id="ARBA00047334"/>
    </source>
</evidence>
<evidence type="ECO:0000313" key="14">
    <source>
        <dbReference type="Proteomes" id="UP000238034"/>
    </source>
</evidence>
<feature type="binding site" evidence="9">
    <location>
        <begin position="33"/>
        <end position="37"/>
    </location>
    <ligand>
        <name>4-amino-2-methyl-5-(diphosphooxymethyl)pyrimidine</name>
        <dbReference type="ChEBI" id="CHEBI:57841"/>
    </ligand>
</feature>
<comment type="function">
    <text evidence="9">Condenses 4-methyl-5-(beta-hydroxyethyl)thiazole monophosphate (THZ-P) and 2-methyl-4-amino-5-hydroxymethyl pyrimidine pyrophosphate (HMP-PP) to form thiamine monophosphate (TMP).</text>
</comment>
<keyword evidence="3 9" id="KW-0479">Metal-binding</keyword>
<comment type="caution">
    <text evidence="9">Lacks conserved residue(s) required for the propagation of feature annotation.</text>
</comment>
<keyword evidence="2 9" id="KW-0808">Transferase</keyword>
<comment type="catalytic activity">
    <reaction evidence="6 9 10">
        <text>4-methyl-5-(2-phosphooxyethyl)-thiazole + 4-amino-2-methyl-5-(diphosphooxymethyl)pyrimidine + H(+) = thiamine phosphate + diphosphate</text>
        <dbReference type="Rhea" id="RHEA:22328"/>
        <dbReference type="ChEBI" id="CHEBI:15378"/>
        <dbReference type="ChEBI" id="CHEBI:33019"/>
        <dbReference type="ChEBI" id="CHEBI:37575"/>
        <dbReference type="ChEBI" id="CHEBI:57841"/>
        <dbReference type="ChEBI" id="CHEBI:58296"/>
        <dbReference type="EC" id="2.5.1.3"/>
    </reaction>
</comment>
<dbReference type="Gene3D" id="3.20.20.70">
    <property type="entry name" value="Aldolase class I"/>
    <property type="match status" value="1"/>
</dbReference>
<dbReference type="OrthoDB" id="9812206at2"/>
<proteinExistence type="inferred from homology"/>
<dbReference type="InterPro" id="IPR022998">
    <property type="entry name" value="ThiamineP_synth_TenI"/>
</dbReference>
<evidence type="ECO:0000256" key="9">
    <source>
        <dbReference type="HAMAP-Rule" id="MF_00097"/>
    </source>
</evidence>
<comment type="catalytic activity">
    <reaction evidence="8 9 10">
        <text>2-[(2R,5Z)-2-carboxy-4-methylthiazol-5(2H)-ylidene]ethyl phosphate + 4-amino-2-methyl-5-(diphosphooxymethyl)pyrimidine + 2 H(+) = thiamine phosphate + CO2 + diphosphate</text>
        <dbReference type="Rhea" id="RHEA:47844"/>
        <dbReference type="ChEBI" id="CHEBI:15378"/>
        <dbReference type="ChEBI" id="CHEBI:16526"/>
        <dbReference type="ChEBI" id="CHEBI:33019"/>
        <dbReference type="ChEBI" id="CHEBI:37575"/>
        <dbReference type="ChEBI" id="CHEBI:57841"/>
        <dbReference type="ChEBI" id="CHEBI:62899"/>
        <dbReference type="EC" id="2.5.1.3"/>
    </reaction>
</comment>
<dbReference type="CDD" id="cd00564">
    <property type="entry name" value="TMP_TenI"/>
    <property type="match status" value="1"/>
</dbReference>
<evidence type="ECO:0000256" key="8">
    <source>
        <dbReference type="ARBA" id="ARBA00047883"/>
    </source>
</evidence>
<feature type="domain" description="Thiamine phosphate synthase/TenI" evidence="12">
    <location>
        <begin position="11"/>
        <end position="188"/>
    </location>
</feature>
<dbReference type="SUPFAM" id="SSF51391">
    <property type="entry name" value="Thiamin phosphate synthase"/>
    <property type="match status" value="1"/>
</dbReference>
<dbReference type="Proteomes" id="UP000238034">
    <property type="component" value="Unassembled WGS sequence"/>
</dbReference>
<dbReference type="InterPro" id="IPR034291">
    <property type="entry name" value="TMP_synthase"/>
</dbReference>
<dbReference type="EC" id="2.5.1.3" evidence="9"/>
<feature type="binding site" evidence="9">
    <location>
        <position position="66"/>
    </location>
    <ligand>
        <name>Mg(2+)</name>
        <dbReference type="ChEBI" id="CHEBI:18420"/>
    </ligand>
</feature>
<sequence>MYSKLQYISQGLNSEEQLANIERVLDNGCTWIQLRFKNQPHEQVLTLAEQVRTLTEKYRSTLIINDSIDIAKHVDAEGVHLGLQDADILLARSVMGSNKIIGGTANTIQHVQQRLTQKCDYIGLGPFRYTETKQNLSPILGLPGYKSILDQISKEEITIPIYAIGGIQLNDIDAILNTGIYGVAISGALTHSSQSDIIQKILVQSDEKFNYSRSGV</sequence>
<reference evidence="13 14" key="1">
    <citation type="submission" date="2018-03" db="EMBL/GenBank/DDBJ databases">
        <title>Genomic Encyclopedia of Type Strains, Phase III (KMG-III): the genomes of soil and plant-associated and newly described type strains.</title>
        <authorList>
            <person name="Whitman W."/>
        </authorList>
    </citation>
    <scope>NUCLEOTIDE SEQUENCE [LARGE SCALE GENOMIC DNA]</scope>
    <source>
        <strain evidence="13 14">CGMCC 1.9313</strain>
    </source>
</reference>
<comment type="pathway">
    <text evidence="1 9 11">Cofactor biosynthesis; thiamine diphosphate biosynthesis; thiamine phosphate from 4-amino-2-methyl-5-diphosphomethylpyrimidine and 4-methyl-5-(2-phosphoethyl)-thiazole: step 1/1.</text>
</comment>
<dbReference type="PANTHER" id="PTHR20857">
    <property type="entry name" value="THIAMINE-PHOSPHATE PYROPHOSPHORYLASE"/>
    <property type="match status" value="1"/>
</dbReference>